<organism evidence="6 7">
    <name type="scientific">Cichlidogyrus casuarinus</name>
    <dbReference type="NCBI Taxonomy" id="1844966"/>
    <lineage>
        <taxon>Eukaryota</taxon>
        <taxon>Metazoa</taxon>
        <taxon>Spiralia</taxon>
        <taxon>Lophotrochozoa</taxon>
        <taxon>Platyhelminthes</taxon>
        <taxon>Monogenea</taxon>
        <taxon>Monopisthocotylea</taxon>
        <taxon>Dactylogyridea</taxon>
        <taxon>Ancyrocephalidae</taxon>
        <taxon>Cichlidogyrus</taxon>
    </lineage>
</organism>
<name>A0ABD2PRA6_9PLAT</name>
<gene>
    <name evidence="6" type="ORF">Ciccas_011423</name>
</gene>
<evidence type="ECO:0000256" key="5">
    <source>
        <dbReference type="SAM" id="Phobius"/>
    </source>
</evidence>
<evidence type="ECO:0000256" key="3">
    <source>
        <dbReference type="ARBA" id="ARBA00022989"/>
    </source>
</evidence>
<evidence type="ECO:0000256" key="1">
    <source>
        <dbReference type="ARBA" id="ARBA00004141"/>
    </source>
</evidence>
<feature type="transmembrane region" description="Helical" evidence="5">
    <location>
        <begin position="151"/>
        <end position="170"/>
    </location>
</feature>
<sequence length="213" mass="23761">MRPFMKYLLGIGLFVLTDIIWVLDSELSNYIYLNERFDNPYFGSYFKNCMYCVMLIGFVMPSWRAFLFSPLGNLDASTNNVDDVVDIHFDSQNVAVKEAEDLESGSSQHIYIPPLLTKTEFFRLALENCMVLSVGAYLYQAALSMTTPSLVSALSSVQTIILLILCAIYPAGIADRINLTKVLACCIVFVPGFAIEIVTSVTPSILTKIAIRH</sequence>
<keyword evidence="2 5" id="KW-0812">Transmembrane</keyword>
<evidence type="ECO:0000256" key="4">
    <source>
        <dbReference type="ARBA" id="ARBA00023136"/>
    </source>
</evidence>
<comment type="subcellular location">
    <subcellularLocation>
        <location evidence="1">Membrane</location>
        <topology evidence="1">Multi-pass membrane protein</topology>
    </subcellularLocation>
</comment>
<evidence type="ECO:0000256" key="2">
    <source>
        <dbReference type="ARBA" id="ARBA00022692"/>
    </source>
</evidence>
<dbReference type="EMBL" id="JBJKFK010003327">
    <property type="protein sequence ID" value="KAL3310020.1"/>
    <property type="molecule type" value="Genomic_DNA"/>
</dbReference>
<keyword evidence="3 5" id="KW-1133">Transmembrane helix</keyword>
<dbReference type="GO" id="GO:0016020">
    <property type="term" value="C:membrane"/>
    <property type="evidence" value="ECO:0007669"/>
    <property type="project" value="UniProtKB-SubCell"/>
</dbReference>
<evidence type="ECO:0000313" key="7">
    <source>
        <dbReference type="Proteomes" id="UP001626550"/>
    </source>
</evidence>
<keyword evidence="7" id="KW-1185">Reference proteome</keyword>
<proteinExistence type="predicted"/>
<accession>A0ABD2PRA6</accession>
<feature type="transmembrane region" description="Helical" evidence="5">
    <location>
        <begin position="43"/>
        <end position="63"/>
    </location>
</feature>
<evidence type="ECO:0000313" key="6">
    <source>
        <dbReference type="EMBL" id="KAL3310020.1"/>
    </source>
</evidence>
<feature type="transmembrane region" description="Helical" evidence="5">
    <location>
        <begin position="121"/>
        <end position="139"/>
    </location>
</feature>
<dbReference type="PANTHER" id="PTHR23051:SF0">
    <property type="entry name" value="SOLUTE CARRIER FAMILY 35 MEMBER F5"/>
    <property type="match status" value="1"/>
</dbReference>
<feature type="transmembrane region" description="Helical" evidence="5">
    <location>
        <begin position="182"/>
        <end position="206"/>
    </location>
</feature>
<dbReference type="AlphaFoldDB" id="A0ABD2PRA6"/>
<comment type="caution">
    <text evidence="6">The sequence shown here is derived from an EMBL/GenBank/DDBJ whole genome shotgun (WGS) entry which is preliminary data.</text>
</comment>
<reference evidence="6 7" key="1">
    <citation type="submission" date="2024-11" db="EMBL/GenBank/DDBJ databases">
        <title>Adaptive evolution of stress response genes in parasites aligns with host niche diversity.</title>
        <authorList>
            <person name="Hahn C."/>
            <person name="Resl P."/>
        </authorList>
    </citation>
    <scope>NUCLEOTIDE SEQUENCE [LARGE SCALE GENOMIC DNA]</scope>
    <source>
        <strain evidence="6">EGGRZ-B1_66</strain>
        <tissue evidence="6">Body</tissue>
    </source>
</reference>
<feature type="transmembrane region" description="Helical" evidence="5">
    <location>
        <begin position="7"/>
        <end position="23"/>
    </location>
</feature>
<protein>
    <submittedName>
        <fullName evidence="6">Uncharacterized protein</fullName>
    </submittedName>
</protein>
<dbReference type="PANTHER" id="PTHR23051">
    <property type="entry name" value="SOLUTE CARRIER FAMILY 35, MEMBER F5"/>
    <property type="match status" value="1"/>
</dbReference>
<keyword evidence="4 5" id="KW-0472">Membrane</keyword>
<dbReference type="Proteomes" id="UP001626550">
    <property type="component" value="Unassembled WGS sequence"/>
</dbReference>